<dbReference type="SUPFAM" id="SSF51905">
    <property type="entry name" value="FAD/NAD(P)-binding domain"/>
    <property type="match status" value="1"/>
</dbReference>
<dbReference type="EMBL" id="AP024702">
    <property type="protein sequence ID" value="BCX49302.1"/>
    <property type="molecule type" value="Genomic_DNA"/>
</dbReference>
<organism evidence="6 7">
    <name type="scientific">Haloferula helveola</name>
    <dbReference type="NCBI Taxonomy" id="490095"/>
    <lineage>
        <taxon>Bacteria</taxon>
        <taxon>Pseudomonadati</taxon>
        <taxon>Verrucomicrobiota</taxon>
        <taxon>Verrucomicrobiia</taxon>
        <taxon>Verrucomicrobiales</taxon>
        <taxon>Verrucomicrobiaceae</taxon>
        <taxon>Haloferula</taxon>
    </lineage>
</organism>
<keyword evidence="5" id="KW-0411">Iron-sulfur</keyword>
<dbReference type="InterPro" id="IPR036188">
    <property type="entry name" value="FAD/NAD-bd_sf"/>
</dbReference>
<protein>
    <submittedName>
        <fullName evidence="6">FAD-dependent dehydrogenase</fullName>
    </submittedName>
</protein>
<evidence type="ECO:0000256" key="1">
    <source>
        <dbReference type="ARBA" id="ARBA00022485"/>
    </source>
</evidence>
<keyword evidence="7" id="KW-1185">Reference proteome</keyword>
<keyword evidence="2" id="KW-0479">Metal-binding</keyword>
<keyword evidence="3" id="KW-0560">Oxidoreductase</keyword>
<accession>A0ABN6H6K0</accession>
<evidence type="ECO:0000256" key="3">
    <source>
        <dbReference type="ARBA" id="ARBA00023002"/>
    </source>
</evidence>
<dbReference type="PANTHER" id="PTHR43498">
    <property type="entry name" value="FERREDOXIN:COB-COM HETERODISULFIDE REDUCTASE SUBUNIT A"/>
    <property type="match status" value="1"/>
</dbReference>
<dbReference type="Proteomes" id="UP001374893">
    <property type="component" value="Chromosome"/>
</dbReference>
<reference evidence="6 7" key="1">
    <citation type="submission" date="2021-06" db="EMBL/GenBank/DDBJ databases">
        <title>Complete genome of Haloferula helveola possessing various polysaccharide degrading enzymes.</title>
        <authorList>
            <person name="Takami H."/>
            <person name="Huang C."/>
            <person name="Hamasaki K."/>
        </authorList>
    </citation>
    <scope>NUCLEOTIDE SEQUENCE [LARGE SCALE GENOMIC DNA]</scope>
    <source>
        <strain evidence="6 7">CN-1</strain>
    </source>
</reference>
<evidence type="ECO:0000256" key="4">
    <source>
        <dbReference type="ARBA" id="ARBA00023004"/>
    </source>
</evidence>
<proteinExistence type="predicted"/>
<evidence type="ECO:0000313" key="7">
    <source>
        <dbReference type="Proteomes" id="UP001374893"/>
    </source>
</evidence>
<evidence type="ECO:0000313" key="6">
    <source>
        <dbReference type="EMBL" id="BCX49302.1"/>
    </source>
</evidence>
<evidence type="ECO:0000256" key="5">
    <source>
        <dbReference type="ARBA" id="ARBA00023014"/>
    </source>
</evidence>
<dbReference type="PANTHER" id="PTHR43498:SF1">
    <property type="entry name" value="COB--COM HETERODISULFIDE REDUCTASE IRON-SULFUR SUBUNIT A"/>
    <property type="match status" value="1"/>
</dbReference>
<dbReference type="Pfam" id="PF12831">
    <property type="entry name" value="FAD_oxidored"/>
    <property type="match status" value="1"/>
</dbReference>
<dbReference type="Gene3D" id="3.50.50.60">
    <property type="entry name" value="FAD/NAD(P)-binding domain"/>
    <property type="match status" value="1"/>
</dbReference>
<name>A0ABN6H6K0_9BACT</name>
<evidence type="ECO:0000256" key="2">
    <source>
        <dbReference type="ARBA" id="ARBA00022723"/>
    </source>
</evidence>
<dbReference type="RefSeq" id="WP_338685829.1">
    <property type="nucleotide sequence ID" value="NZ_AP024702.1"/>
</dbReference>
<dbReference type="InterPro" id="IPR039650">
    <property type="entry name" value="HdrA-like"/>
</dbReference>
<gene>
    <name evidence="6" type="ORF">HAHE_32100</name>
</gene>
<keyword evidence="4" id="KW-0408">Iron</keyword>
<sequence>MPSRFFATLIIATLFSSSARSETYDVVVYGGTPGGITTAIAAAREGASVVLLEQTKHVGGLSTSGLNRDEGEHMAPETFGGLCVRFTTEAARRSGTGTDKRKKGPRVWLSHVAEQVFLEMLADAEVPVKYGQLIEGVEMKNSTLVSLAVRGGESYEAKIFVDATYEGDLMAKAKVSYTVGREARDTYGESLAGVRYMDEPIKVSPYDENGELLFGVMPGKPPAEFSASEHPICYNIRLNLTTDPEQRVPITRPPSYDASQHELLARCIEAGQLTRLGEIIGIYGIPRTRIRECNNRQFSIVSMSIPGAQTPWAEASFEERERIHQLYRDYTHGMLWFLKTDKRVPASIRKEMEPYGLCANEWKDNGHWPWYLYIRAARRMKGEYVLTLSDITEERSKEDVIHIGSHFIDSHHVTRYATDDGHFINEGRMWQEGMRFDIPYRALTPKAAECSNLLVPVCVSASNVAFAAIRLEPTWMHLGEVSGIAAAMAAKSGIAVQEVDVKPLQAKITEAGIPLK</sequence>
<keyword evidence="1" id="KW-0004">4Fe-4S</keyword>